<feature type="compositionally biased region" description="Basic residues" evidence="6">
    <location>
        <begin position="1268"/>
        <end position="1277"/>
    </location>
</feature>
<dbReference type="Proteomes" id="UP000242715">
    <property type="component" value="Unassembled WGS sequence"/>
</dbReference>
<dbReference type="GO" id="GO:0005524">
    <property type="term" value="F:ATP binding"/>
    <property type="evidence" value="ECO:0007669"/>
    <property type="project" value="UniProtKB-KW"/>
</dbReference>
<dbReference type="PANTHER" id="PTHR45821:SF5">
    <property type="entry name" value="SNF2 DOMAIN-CONTAINING PROTEIN CLASSY 4"/>
    <property type="match status" value="1"/>
</dbReference>
<dbReference type="OrthoDB" id="2020972at2759"/>
<feature type="compositionally biased region" description="Basic and acidic residues" evidence="6">
    <location>
        <begin position="579"/>
        <end position="595"/>
    </location>
</feature>
<sequence length="1298" mass="147241">MAGVSSRTRSKIVGVSGRTRSKNVPLFGCLSLYGSSSKRRKNVENDKGLESVSVSISGSKRMRIKDEPFVMIDGVSSRTRSKNVPLLFDCLSLDVSSLKRRKTDEDDMGLESVSGSKDRKVNEGVISIHADEDVEGLEQCDEKKIKGDVDVNKEVKSDESGEIDAKDGNFVDEKCDLESENPITISVGGVSSRTRSKKVALSGCLSLDGFGKMRVKGEAFVDLENDKVISIHVDEDEEGLEQCDEKMFEGDVVDVIKEVKSDEIADKDENFVDESDDEELSVDVDDVEGSEQCDEKMFEGCVHVEKEVKIDESGEICEIADKDGNFVDEKCGLVPENPITVSVAGVSSRTRSKNVPLFGCLSLDSLSSKRRKNDKDEMALISVSGSRKMRVNGEVLVVPENDKEEEEEEEVEKKKGWRKYYNVDDGTEEEGEEDIEKLWQERAMMEKELLKDKKSGISEKNNEEVKIESSPFSINNNDLKMVCFDPMKSSSNLNKLSEKSNSKSVGIINMQNVSDEDDVQVIADRPKSVDSSKLHKGETNNGEEEEEEKVWRKYDVVKEDEEEGMKKLWQEYDSVLEEVKDKKNGISEKNSENKTSKKRKSKTVDINMQNVCDDVQVIADHPKSFGSSKLHNGKTNNGEEKVWRKYDVVEEDEEEAMKRLWQEYDSVLEDVKDTKNGISGKNTENKTSKKRESKSADINMQNVCDDVQVIADHPKSFGSSKLHKGETNNGEEEEKVWRKYDMVEEDEEEEMKKLWQEYDSVVEDVNDKRNGISEKNTENKTSKKRESKSVDIKMQNVCDDVQVIAYHPKSFGSSKLHKGETNNAKAKAKDYVKVNDIVNVDDCYEGKHVKGLGVEGVSLFQAKQEKKRFLDAQKMPENKGRDYKGRVSIWNGEKKATMENSGLNRRVNSTLFMRKELRLAKLLAECYLGDKNDNMKNDPILLEIKDDTIDRRDTRPPPVCVETPSLIWSLKKVEKVEKTKEEEEQEMLWDQVDTSLRELEAESMIGSLGTNEVKEENMGNSSTLCEHDTRLDDEIGVYCRWCGVVITEIKYISPLVVDRFPYEGSGKRTSFDDSVNTSLFDGSQFDVSDNESVPNFSYIRGTVWDLIPGVKQTLYPHQQEGFEFIWKNLAGNIRLRKLKNANPHREGGCIISHAPGTGKTRLTIMFLMAYMRVFPKCFPVIVAPAGMLLTWEDEFKKWDIGVPFHNLNSSELSGKEHGDAVNWSNTRQSKDEIRMVKLISWFKEKSILGISYALYKILAGGSGEFKDKKKKKKHHAEKMKNEKHADVEKRKENDVMRK</sequence>
<feature type="non-terminal residue" evidence="7">
    <location>
        <position position="1298"/>
    </location>
</feature>
<dbReference type="SUPFAM" id="SSF52540">
    <property type="entry name" value="P-loop containing nucleoside triphosphate hydrolases"/>
    <property type="match status" value="1"/>
</dbReference>
<keyword evidence="3" id="KW-0347">Helicase</keyword>
<dbReference type="GO" id="GO:0004386">
    <property type="term" value="F:helicase activity"/>
    <property type="evidence" value="ECO:0007669"/>
    <property type="project" value="UniProtKB-KW"/>
</dbReference>
<proteinExistence type="predicted"/>
<evidence type="ECO:0000313" key="8">
    <source>
        <dbReference type="Proteomes" id="UP000242715"/>
    </source>
</evidence>
<feature type="compositionally biased region" description="Basic and acidic residues" evidence="6">
    <location>
        <begin position="766"/>
        <end position="781"/>
    </location>
</feature>
<feature type="region of interest" description="Disordered" evidence="6">
    <location>
        <begin position="524"/>
        <end position="549"/>
    </location>
</feature>
<keyword evidence="4" id="KW-0067">ATP-binding</keyword>
<dbReference type="GO" id="GO:0005634">
    <property type="term" value="C:nucleus"/>
    <property type="evidence" value="ECO:0007669"/>
    <property type="project" value="UniProtKB-SubCell"/>
</dbReference>
<name>A0A2Z6PN87_TRISU</name>
<evidence type="ECO:0000256" key="3">
    <source>
        <dbReference type="ARBA" id="ARBA00022806"/>
    </source>
</evidence>
<feature type="region of interest" description="Disordered" evidence="6">
    <location>
        <begin position="673"/>
        <end position="698"/>
    </location>
</feature>
<evidence type="ECO:0000256" key="5">
    <source>
        <dbReference type="ARBA" id="ARBA00023242"/>
    </source>
</evidence>
<keyword evidence="3" id="KW-0378">Hydrolase</keyword>
<evidence type="ECO:0000256" key="1">
    <source>
        <dbReference type="ARBA" id="ARBA00004123"/>
    </source>
</evidence>
<comment type="subcellular location">
    <subcellularLocation>
        <location evidence="1">Nucleus</location>
    </subcellularLocation>
</comment>
<dbReference type="Gene3D" id="3.40.50.10810">
    <property type="entry name" value="Tandem AAA-ATPase domain"/>
    <property type="match status" value="1"/>
</dbReference>
<dbReference type="EMBL" id="DF974398">
    <property type="protein sequence ID" value="GAU48259.1"/>
    <property type="molecule type" value="Genomic_DNA"/>
</dbReference>
<evidence type="ECO:0000256" key="4">
    <source>
        <dbReference type="ARBA" id="ARBA00022840"/>
    </source>
</evidence>
<accession>A0A2Z6PN87</accession>
<evidence type="ECO:0000256" key="2">
    <source>
        <dbReference type="ARBA" id="ARBA00022741"/>
    </source>
</evidence>
<dbReference type="InterPro" id="IPR044567">
    <property type="entry name" value="CLSY/DRD1"/>
</dbReference>
<protein>
    <recommendedName>
        <fullName evidence="9">SNF2 N-terminal domain-containing protein</fullName>
    </recommendedName>
</protein>
<evidence type="ECO:0008006" key="9">
    <source>
        <dbReference type="Google" id="ProtNLM"/>
    </source>
</evidence>
<gene>
    <name evidence="7" type="ORF">TSUD_174970</name>
</gene>
<keyword evidence="8" id="KW-1185">Reference proteome</keyword>
<keyword evidence="2" id="KW-0547">Nucleotide-binding</keyword>
<feature type="region of interest" description="Disordered" evidence="6">
    <location>
        <begin position="1265"/>
        <end position="1298"/>
    </location>
</feature>
<feature type="region of interest" description="Disordered" evidence="6">
    <location>
        <begin position="766"/>
        <end position="789"/>
    </location>
</feature>
<evidence type="ECO:0000256" key="6">
    <source>
        <dbReference type="SAM" id="MobiDB-lite"/>
    </source>
</evidence>
<dbReference type="PANTHER" id="PTHR45821">
    <property type="entry name" value="SNF2 DOMAIN-CONTAINING PROTEIN CLASSY 2-RELATED"/>
    <property type="match status" value="1"/>
</dbReference>
<feature type="region of interest" description="Disordered" evidence="6">
    <location>
        <begin position="579"/>
        <end position="604"/>
    </location>
</feature>
<dbReference type="GO" id="GO:0080188">
    <property type="term" value="P:gene silencing by siRNA-directed DNA methylation"/>
    <property type="evidence" value="ECO:0007669"/>
    <property type="project" value="InterPro"/>
</dbReference>
<keyword evidence="5" id="KW-0539">Nucleus</keyword>
<organism evidence="7 8">
    <name type="scientific">Trifolium subterraneum</name>
    <name type="common">Subterranean clover</name>
    <dbReference type="NCBI Taxonomy" id="3900"/>
    <lineage>
        <taxon>Eukaryota</taxon>
        <taxon>Viridiplantae</taxon>
        <taxon>Streptophyta</taxon>
        <taxon>Embryophyta</taxon>
        <taxon>Tracheophyta</taxon>
        <taxon>Spermatophyta</taxon>
        <taxon>Magnoliopsida</taxon>
        <taxon>eudicotyledons</taxon>
        <taxon>Gunneridae</taxon>
        <taxon>Pentapetalae</taxon>
        <taxon>rosids</taxon>
        <taxon>fabids</taxon>
        <taxon>Fabales</taxon>
        <taxon>Fabaceae</taxon>
        <taxon>Papilionoideae</taxon>
        <taxon>50 kb inversion clade</taxon>
        <taxon>NPAAA clade</taxon>
        <taxon>Hologalegina</taxon>
        <taxon>IRL clade</taxon>
        <taxon>Trifolieae</taxon>
        <taxon>Trifolium</taxon>
    </lineage>
</organism>
<feature type="compositionally biased region" description="Basic and acidic residues" evidence="6">
    <location>
        <begin position="1278"/>
        <end position="1298"/>
    </location>
</feature>
<dbReference type="InterPro" id="IPR038718">
    <property type="entry name" value="SNF2-like_sf"/>
</dbReference>
<evidence type="ECO:0000313" key="7">
    <source>
        <dbReference type="EMBL" id="GAU48259.1"/>
    </source>
</evidence>
<dbReference type="InterPro" id="IPR027417">
    <property type="entry name" value="P-loop_NTPase"/>
</dbReference>
<reference evidence="8" key="1">
    <citation type="journal article" date="2017" name="Front. Plant Sci.">
        <title>Climate Clever Clovers: New Paradigm to Reduce the Environmental Footprint of Ruminants by Breeding Low Methanogenic Forages Utilizing Haplotype Variation.</title>
        <authorList>
            <person name="Kaur P."/>
            <person name="Appels R."/>
            <person name="Bayer P.E."/>
            <person name="Keeble-Gagnere G."/>
            <person name="Wang J."/>
            <person name="Hirakawa H."/>
            <person name="Shirasawa K."/>
            <person name="Vercoe P."/>
            <person name="Stefanova K."/>
            <person name="Durmic Z."/>
            <person name="Nichols P."/>
            <person name="Revell C."/>
            <person name="Isobe S.N."/>
            <person name="Edwards D."/>
            <person name="Erskine W."/>
        </authorList>
    </citation>
    <scope>NUCLEOTIDE SEQUENCE [LARGE SCALE GENOMIC DNA]</scope>
    <source>
        <strain evidence="8">cv. Daliak</strain>
    </source>
</reference>
<feature type="compositionally biased region" description="Basic and acidic residues" evidence="6">
    <location>
        <begin position="524"/>
        <end position="538"/>
    </location>
</feature>